<evidence type="ECO:0000256" key="1">
    <source>
        <dbReference type="SAM" id="MobiDB-lite"/>
    </source>
</evidence>
<sequence>MVFPRVHFQSHMLNGAPPGTLGLAQKTGWMCSDLFVEVMKHTNSSKDSPTLLIYDNHESHLLMNAIDLAKDNGVQILTLLPHTSNKLQPLDVALYKPLETYYETNVASWMNHNPGKQFTILQLQWALLTLGLENIRPLKHKFVSREAANVDKITAAEPEERTDSPHLSTPSYESLSPARPSVLQTMRQEMLPVTQKLSSVESTIDELQQKISAWMAGADHSPQRAQPIQSQNSKIQIYIS</sequence>
<feature type="compositionally biased region" description="Polar residues" evidence="1">
    <location>
        <begin position="223"/>
        <end position="240"/>
    </location>
</feature>
<dbReference type="Pfam" id="PF03184">
    <property type="entry name" value="DDE_1"/>
    <property type="match status" value="1"/>
</dbReference>
<accession>A0A3Q0JI75</accession>
<dbReference type="InterPro" id="IPR004875">
    <property type="entry name" value="DDE_SF_endonuclease_dom"/>
</dbReference>
<evidence type="ECO:0000313" key="3">
    <source>
        <dbReference type="Proteomes" id="UP000079169"/>
    </source>
</evidence>
<keyword evidence="3" id="KW-1185">Reference proteome</keyword>
<organism evidence="3 4">
    <name type="scientific">Diaphorina citri</name>
    <name type="common">Asian citrus psyllid</name>
    <dbReference type="NCBI Taxonomy" id="121845"/>
    <lineage>
        <taxon>Eukaryota</taxon>
        <taxon>Metazoa</taxon>
        <taxon>Ecdysozoa</taxon>
        <taxon>Arthropoda</taxon>
        <taxon>Hexapoda</taxon>
        <taxon>Insecta</taxon>
        <taxon>Pterygota</taxon>
        <taxon>Neoptera</taxon>
        <taxon>Paraneoptera</taxon>
        <taxon>Hemiptera</taxon>
        <taxon>Sternorrhyncha</taxon>
        <taxon>Psylloidea</taxon>
        <taxon>Psyllidae</taxon>
        <taxon>Diaphorininae</taxon>
        <taxon>Diaphorina</taxon>
    </lineage>
</organism>
<name>A0A3Q0JI75_DIACI</name>
<dbReference type="AlphaFoldDB" id="A0A3Q0JI75"/>
<evidence type="ECO:0000259" key="2">
    <source>
        <dbReference type="Pfam" id="PF03184"/>
    </source>
</evidence>
<dbReference type="GO" id="GO:0003676">
    <property type="term" value="F:nucleic acid binding"/>
    <property type="evidence" value="ECO:0007669"/>
    <property type="project" value="InterPro"/>
</dbReference>
<gene>
    <name evidence="4" type="primary">LOC113471677</name>
</gene>
<dbReference type="STRING" id="121845.A0A3Q0JI75"/>
<feature type="region of interest" description="Disordered" evidence="1">
    <location>
        <begin position="218"/>
        <end position="240"/>
    </location>
</feature>
<dbReference type="RefSeq" id="XP_026686808.1">
    <property type="nucleotide sequence ID" value="XM_026831007.1"/>
</dbReference>
<dbReference type="GeneID" id="113471677"/>
<proteinExistence type="predicted"/>
<protein>
    <submittedName>
        <fullName evidence="4">Uncharacterized protein LOC113471677</fullName>
    </submittedName>
</protein>
<dbReference type="KEGG" id="dci:113471677"/>
<feature type="domain" description="DDE-1" evidence="2">
    <location>
        <begin position="24"/>
        <end position="112"/>
    </location>
</feature>
<reference evidence="4" key="1">
    <citation type="submission" date="2025-08" db="UniProtKB">
        <authorList>
            <consortium name="RefSeq"/>
        </authorList>
    </citation>
    <scope>IDENTIFICATION</scope>
</reference>
<dbReference type="PaxDb" id="121845-A0A3Q0JI75"/>
<dbReference type="Proteomes" id="UP000079169">
    <property type="component" value="Unplaced"/>
</dbReference>
<feature type="region of interest" description="Disordered" evidence="1">
    <location>
        <begin position="153"/>
        <end position="179"/>
    </location>
</feature>
<feature type="compositionally biased region" description="Polar residues" evidence="1">
    <location>
        <begin position="165"/>
        <end position="174"/>
    </location>
</feature>
<evidence type="ECO:0000313" key="4">
    <source>
        <dbReference type="RefSeq" id="XP_026686808.1"/>
    </source>
</evidence>